<evidence type="ECO:0000313" key="1">
    <source>
        <dbReference type="EMBL" id="KAF0341915.1"/>
    </source>
</evidence>
<comment type="caution">
    <text evidence="1">The sequence shown here is derived from an EMBL/GenBank/DDBJ whole genome shotgun (WGS) entry which is preliminary data.</text>
</comment>
<dbReference type="OrthoDB" id="2376156at2759"/>
<dbReference type="AlphaFoldDB" id="A0A8H3WT10"/>
<dbReference type="EMBL" id="WTPW01003479">
    <property type="protein sequence ID" value="KAF0341915.1"/>
    <property type="molecule type" value="Genomic_DNA"/>
</dbReference>
<gene>
    <name evidence="1" type="ORF">F8M41_016198</name>
</gene>
<name>A0A8H3WT10_GIGMA</name>
<reference evidence="1 2" key="1">
    <citation type="journal article" date="2019" name="Environ. Microbiol.">
        <title>At the nexus of three kingdoms: the genome of the mycorrhizal fungus Gigaspora margarita provides insights into plant, endobacterial and fungal interactions.</title>
        <authorList>
            <person name="Venice F."/>
            <person name="Ghignone S."/>
            <person name="Salvioli di Fossalunga A."/>
            <person name="Amselem J."/>
            <person name="Novero M."/>
            <person name="Xianan X."/>
            <person name="Sedzielewska Toro K."/>
            <person name="Morin E."/>
            <person name="Lipzen A."/>
            <person name="Grigoriev I.V."/>
            <person name="Henrissat B."/>
            <person name="Martin F.M."/>
            <person name="Bonfante P."/>
        </authorList>
    </citation>
    <scope>NUCLEOTIDE SEQUENCE [LARGE SCALE GENOMIC DNA]</scope>
    <source>
        <strain evidence="1 2">BEG34</strain>
    </source>
</reference>
<sequence>MSNLAKVYHEYLALQIKFRAQETKYHFVLLKLFQVVSNSSDYEDAFVTYDKIKNKGNNDFKRQVKFKMGLHLLASAGCGQNTAKECKLIIEAAHLGFF</sequence>
<proteinExistence type="predicted"/>
<organism evidence="1 2">
    <name type="scientific">Gigaspora margarita</name>
    <dbReference type="NCBI Taxonomy" id="4874"/>
    <lineage>
        <taxon>Eukaryota</taxon>
        <taxon>Fungi</taxon>
        <taxon>Fungi incertae sedis</taxon>
        <taxon>Mucoromycota</taxon>
        <taxon>Glomeromycotina</taxon>
        <taxon>Glomeromycetes</taxon>
        <taxon>Diversisporales</taxon>
        <taxon>Gigasporaceae</taxon>
        <taxon>Gigaspora</taxon>
    </lineage>
</organism>
<keyword evidence="2" id="KW-1185">Reference proteome</keyword>
<evidence type="ECO:0000313" key="2">
    <source>
        <dbReference type="Proteomes" id="UP000439903"/>
    </source>
</evidence>
<protein>
    <submittedName>
        <fullName evidence="1">Uncharacterized protein</fullName>
    </submittedName>
</protein>
<dbReference type="Proteomes" id="UP000439903">
    <property type="component" value="Unassembled WGS sequence"/>
</dbReference>
<accession>A0A8H3WT10</accession>